<dbReference type="Proteomes" id="UP000321261">
    <property type="component" value="Unassembled WGS sequence"/>
</dbReference>
<dbReference type="InterPro" id="IPR052907">
    <property type="entry name" value="Beta-lactamase/esterase"/>
</dbReference>
<dbReference type="PANTHER" id="PTHR43319">
    <property type="entry name" value="BETA-LACTAMASE-RELATED"/>
    <property type="match status" value="1"/>
</dbReference>
<proteinExistence type="predicted"/>
<name>A0A561SR81_9PSEU</name>
<dbReference type="SUPFAM" id="SSF56601">
    <property type="entry name" value="beta-lactamase/transpeptidase-like"/>
    <property type="match status" value="1"/>
</dbReference>
<protein>
    <submittedName>
        <fullName evidence="2">CubicO group peptidase (Beta-lactamase class C family)</fullName>
    </submittedName>
</protein>
<dbReference type="InterPro" id="IPR012338">
    <property type="entry name" value="Beta-lactam/transpept-like"/>
</dbReference>
<dbReference type="EMBL" id="VIWU01000001">
    <property type="protein sequence ID" value="TWF77390.1"/>
    <property type="molecule type" value="Genomic_DNA"/>
</dbReference>
<sequence length="397" mass="41935">MATYRNTDTLVPTTLETMTISTARTAQEAVQRRLDDLVESGVELGAQVAAYLGDELVVHAWAGTADPATGQLVDGRTLFPVFSVGKGIVATAVHRLVERDALHYDTRLAELWPEFAAGGKDAITVAHVLEHSAGIPYFPTGLTPDDLADHDRVVSLIAGLEPAWEPGTKTGYHSLTFGYLMAEVVRRATGRAIDEVVRTELAEPLGIEDELFIVPPTDQADRLADIDAAAFVALQAQLPGGNAFQRAVGGILADSIVPRRIAPAGRSWSMDAFLPFSATMTARAGAALYGALANGGGRLLSPERVALATRIRRRDTDQIIGAPALKSLGYLHADPVSGGDETAFGFGGLGGAEAYADPQRRLGFAFTHNRLTPPTAEESAPGLAALLRESLGVDGAH</sequence>
<comment type="caution">
    <text evidence="2">The sequence shown here is derived from an EMBL/GenBank/DDBJ whole genome shotgun (WGS) entry which is preliminary data.</text>
</comment>
<dbReference type="InterPro" id="IPR001466">
    <property type="entry name" value="Beta-lactam-related"/>
</dbReference>
<accession>A0A561SR81</accession>
<dbReference type="AlphaFoldDB" id="A0A561SR81"/>
<dbReference type="PANTHER" id="PTHR43319:SF3">
    <property type="entry name" value="BETA-LACTAMASE-RELATED DOMAIN-CONTAINING PROTEIN"/>
    <property type="match status" value="1"/>
</dbReference>
<keyword evidence="3" id="KW-1185">Reference proteome</keyword>
<reference evidence="2 3" key="1">
    <citation type="submission" date="2019-06" db="EMBL/GenBank/DDBJ databases">
        <title>Sequencing the genomes of 1000 actinobacteria strains.</title>
        <authorList>
            <person name="Klenk H.-P."/>
        </authorList>
    </citation>
    <scope>NUCLEOTIDE SEQUENCE [LARGE SCALE GENOMIC DNA]</scope>
    <source>
        <strain evidence="2 3">DSM 45671</strain>
    </source>
</reference>
<organism evidence="2 3">
    <name type="scientific">Pseudonocardia hierapolitana</name>
    <dbReference type="NCBI Taxonomy" id="1128676"/>
    <lineage>
        <taxon>Bacteria</taxon>
        <taxon>Bacillati</taxon>
        <taxon>Actinomycetota</taxon>
        <taxon>Actinomycetes</taxon>
        <taxon>Pseudonocardiales</taxon>
        <taxon>Pseudonocardiaceae</taxon>
        <taxon>Pseudonocardia</taxon>
    </lineage>
</organism>
<gene>
    <name evidence="2" type="ORF">FHX44_113299</name>
</gene>
<feature type="domain" description="Beta-lactamase-related" evidence="1">
    <location>
        <begin position="34"/>
        <end position="386"/>
    </location>
</feature>
<dbReference type="Pfam" id="PF00144">
    <property type="entry name" value="Beta-lactamase"/>
    <property type="match status" value="1"/>
</dbReference>
<evidence type="ECO:0000259" key="1">
    <source>
        <dbReference type="Pfam" id="PF00144"/>
    </source>
</evidence>
<dbReference type="Gene3D" id="3.40.710.10">
    <property type="entry name" value="DD-peptidase/beta-lactamase superfamily"/>
    <property type="match status" value="1"/>
</dbReference>
<evidence type="ECO:0000313" key="3">
    <source>
        <dbReference type="Proteomes" id="UP000321261"/>
    </source>
</evidence>
<evidence type="ECO:0000313" key="2">
    <source>
        <dbReference type="EMBL" id="TWF77390.1"/>
    </source>
</evidence>